<comment type="function">
    <text evidence="2">Counteracts the endogenous Pycsar antiviral defense system. Phosphodiesterase that enables metal-dependent hydrolysis of host cyclic nucleotide Pycsar defense signals such as cCMP and cUMP.</text>
</comment>
<organism evidence="5 6">
    <name type="scientific">Paenibacillus mendelii</name>
    <dbReference type="NCBI Taxonomy" id="206163"/>
    <lineage>
        <taxon>Bacteria</taxon>
        <taxon>Bacillati</taxon>
        <taxon>Bacillota</taxon>
        <taxon>Bacilli</taxon>
        <taxon>Bacillales</taxon>
        <taxon>Paenibacillaceae</taxon>
        <taxon>Paenibacillus</taxon>
    </lineage>
</organism>
<evidence type="ECO:0000256" key="1">
    <source>
        <dbReference type="ARBA" id="ARBA00034221"/>
    </source>
</evidence>
<feature type="domain" description="Metallo-beta-lactamase" evidence="4">
    <location>
        <begin position="3"/>
        <end position="105"/>
    </location>
</feature>
<dbReference type="RefSeq" id="WP_373567614.1">
    <property type="nucleotide sequence ID" value="NZ_JANHOF010000018.1"/>
</dbReference>
<dbReference type="Gene3D" id="3.60.15.10">
    <property type="entry name" value="Ribonuclease Z/Hydroxyacylglutathione hydrolase-like"/>
    <property type="match status" value="1"/>
</dbReference>
<dbReference type="PANTHER" id="PTHR43546:SF3">
    <property type="entry name" value="UPF0173 METAL-DEPENDENT HYDROLASE MJ1163"/>
    <property type="match status" value="1"/>
</dbReference>
<comment type="caution">
    <text evidence="5">The sequence shown here is derived from an EMBL/GenBank/DDBJ whole genome shotgun (WGS) entry which is preliminary data.</text>
</comment>
<evidence type="ECO:0000256" key="2">
    <source>
        <dbReference type="ARBA" id="ARBA00034301"/>
    </source>
</evidence>
<dbReference type="InterPro" id="IPR001279">
    <property type="entry name" value="Metallo-B-lactamas"/>
</dbReference>
<comment type="catalytic activity">
    <reaction evidence="3">
        <text>3',5'-cyclic UMP + H2O = UMP + H(+)</text>
        <dbReference type="Rhea" id="RHEA:70575"/>
        <dbReference type="ChEBI" id="CHEBI:15377"/>
        <dbReference type="ChEBI" id="CHEBI:15378"/>
        <dbReference type="ChEBI" id="CHEBI:57865"/>
        <dbReference type="ChEBI" id="CHEBI:184387"/>
    </reaction>
    <physiologicalReaction direction="left-to-right" evidence="3">
        <dbReference type="Rhea" id="RHEA:70576"/>
    </physiologicalReaction>
</comment>
<dbReference type="PANTHER" id="PTHR43546">
    <property type="entry name" value="UPF0173 METAL-DEPENDENT HYDROLASE MJ1163-RELATED"/>
    <property type="match status" value="1"/>
</dbReference>
<keyword evidence="6" id="KW-1185">Reference proteome</keyword>
<proteinExistence type="predicted"/>
<evidence type="ECO:0000259" key="4">
    <source>
        <dbReference type="Pfam" id="PF12706"/>
    </source>
</evidence>
<comment type="catalytic activity">
    <reaction evidence="1">
        <text>3',5'-cyclic CMP + H2O = CMP + H(+)</text>
        <dbReference type="Rhea" id="RHEA:72675"/>
        <dbReference type="ChEBI" id="CHEBI:15377"/>
        <dbReference type="ChEBI" id="CHEBI:15378"/>
        <dbReference type="ChEBI" id="CHEBI:58003"/>
        <dbReference type="ChEBI" id="CHEBI:60377"/>
    </reaction>
    <physiologicalReaction direction="left-to-right" evidence="1">
        <dbReference type="Rhea" id="RHEA:72676"/>
    </physiologicalReaction>
</comment>
<sequence>MDGGISVHAHAAKHEDFESTAEGHHLFLSYMLRFGDDLDLFHAGDTIAFPELEAWVEPFQPDIAMLPINGRDYVRQTAGISGNMNYREAADFGYRVGARLIVPMHVGLFRHNDENPAYFVDYLSTVYPNQPFHLFASGERSVFP</sequence>
<protein>
    <submittedName>
        <fullName evidence="5">MBL fold metallo-hydrolase</fullName>
    </submittedName>
</protein>
<gene>
    <name evidence="5" type="ORF">ACFFJ8_16375</name>
</gene>
<name>A0ABV6JAQ8_9BACL</name>
<evidence type="ECO:0000256" key="3">
    <source>
        <dbReference type="ARBA" id="ARBA00048505"/>
    </source>
</evidence>
<evidence type="ECO:0000313" key="5">
    <source>
        <dbReference type="EMBL" id="MFC0392943.1"/>
    </source>
</evidence>
<dbReference type="Pfam" id="PF12706">
    <property type="entry name" value="Lactamase_B_2"/>
    <property type="match status" value="1"/>
</dbReference>
<dbReference type="SUPFAM" id="SSF56281">
    <property type="entry name" value="Metallo-hydrolase/oxidoreductase"/>
    <property type="match status" value="1"/>
</dbReference>
<dbReference type="Proteomes" id="UP001589818">
    <property type="component" value="Unassembled WGS sequence"/>
</dbReference>
<accession>A0ABV6JAQ8</accession>
<dbReference type="InterPro" id="IPR050114">
    <property type="entry name" value="UPF0173_UPF0282_UlaG_hydrolase"/>
</dbReference>
<evidence type="ECO:0000313" key="6">
    <source>
        <dbReference type="Proteomes" id="UP001589818"/>
    </source>
</evidence>
<dbReference type="InterPro" id="IPR036866">
    <property type="entry name" value="RibonucZ/Hydroxyglut_hydro"/>
</dbReference>
<reference evidence="5 6" key="1">
    <citation type="submission" date="2024-09" db="EMBL/GenBank/DDBJ databases">
        <authorList>
            <person name="Sun Q."/>
            <person name="Mori K."/>
        </authorList>
    </citation>
    <scope>NUCLEOTIDE SEQUENCE [LARGE SCALE GENOMIC DNA]</scope>
    <source>
        <strain evidence="5 6">CCM 4839</strain>
    </source>
</reference>
<dbReference type="EMBL" id="JBHLVF010000028">
    <property type="protein sequence ID" value="MFC0392943.1"/>
    <property type="molecule type" value="Genomic_DNA"/>
</dbReference>